<dbReference type="EMBL" id="CP091430">
    <property type="protein sequence ID" value="UVI28097.1"/>
    <property type="molecule type" value="Genomic_DNA"/>
</dbReference>
<dbReference type="InterPro" id="IPR007730">
    <property type="entry name" value="SPOR-like_dom"/>
</dbReference>
<dbReference type="RefSeq" id="WP_258384184.1">
    <property type="nucleotide sequence ID" value="NZ_CP091430.1"/>
</dbReference>
<feature type="transmembrane region" description="Helical" evidence="1">
    <location>
        <begin position="20"/>
        <end position="38"/>
    </location>
</feature>
<name>A0ABY5S2J8_9BACL</name>
<dbReference type="PANTHER" id="PTHR30032">
    <property type="entry name" value="N-ACETYLMURAMOYL-L-ALANINE AMIDASE-RELATED"/>
    <property type="match status" value="1"/>
</dbReference>
<feature type="domain" description="SPOR" evidence="2">
    <location>
        <begin position="100"/>
        <end position="179"/>
    </location>
</feature>
<keyword evidence="1" id="KW-0472">Membrane</keyword>
<accession>A0ABY5S2J8</accession>
<dbReference type="Pfam" id="PF08486">
    <property type="entry name" value="SpoIID"/>
    <property type="match status" value="1"/>
</dbReference>
<reference evidence="3" key="1">
    <citation type="submission" date="2022-01" db="EMBL/GenBank/DDBJ databases">
        <title>Paenibacillus spongiae sp. nov., isolated from marine sponge.</title>
        <authorList>
            <person name="Li Z."/>
            <person name="Zhang M."/>
        </authorList>
    </citation>
    <scope>NUCLEOTIDE SEQUENCE</scope>
    <source>
        <strain evidence="3">PHS-Z3</strain>
    </source>
</reference>
<dbReference type="PANTHER" id="PTHR30032:SF4">
    <property type="entry name" value="AMIDASE ENHANCER"/>
    <property type="match status" value="1"/>
</dbReference>
<keyword evidence="4" id="KW-1185">Reference proteome</keyword>
<dbReference type="InterPro" id="IPR013693">
    <property type="entry name" value="SpoIID/LytB_N"/>
</dbReference>
<dbReference type="Proteomes" id="UP001057877">
    <property type="component" value="Chromosome"/>
</dbReference>
<gene>
    <name evidence="3" type="ORF">L1F29_21905</name>
</gene>
<dbReference type="PROSITE" id="PS51724">
    <property type="entry name" value="SPOR"/>
    <property type="match status" value="1"/>
</dbReference>
<dbReference type="InterPro" id="IPR051922">
    <property type="entry name" value="Bact_Sporulation_Assoc"/>
</dbReference>
<evidence type="ECO:0000313" key="3">
    <source>
        <dbReference type="EMBL" id="UVI28097.1"/>
    </source>
</evidence>
<evidence type="ECO:0000259" key="2">
    <source>
        <dbReference type="PROSITE" id="PS51724"/>
    </source>
</evidence>
<keyword evidence="1" id="KW-0812">Transmembrane</keyword>
<sequence length="708" mass="74898">MKLVQLNGGSRDRRNRSKPVAFMLLLVSLLMLVSVWTVSPSRGAVPSLETIRVALFIEHARYKLNTASATMTSAGALAIGIRQPSGVKPLLQTKAGETVRFTLDDYKVKITETTEFATALAIVKRLKAAGGAGFLTAVPKNNATVYQVMEGSYRSAAEAKTASERWSKDSGIIGVAGKMNVETMGPLHLESGIYSSQAEADKAASAFRALGVDAFTALKQAGTGGGQYTVLVGAAVDQAGLNDVKAKAASGGTLKAADANASYVIIRDDYSVSESANSPMALYSVPLTGTKLWVSTEAATGIKLAERYNRSYRGQFELSGLSGKLAVVNELPFEQYLYAVVGGEMPASWPAEALKAQAVAARTYALYQGFGFQIAHVVDTTLSQVYGGIGSEKPATIKAVDETRGEVAMYNGKVIEALFSSSAGGASADATEIWGNEVPYLKSVTSQDQASEKGLPYWYRVVLPSGETGYIREDLVEATNDATAAGSKIMRVKGDGVMVRPIPLVQDNVPAVGKVGSSTPVVVLERVIQSNENSWVRGPFTPDTLLASIKKVSPSVQGPIRTLEAGNTGPSGRITELLVNGANVTVKNPDSFRSALGGLPSTKLEIDETARMTIAASGDRISERKDGALTVIGADGKPEQLGAGSIFILNGHGEVRAATKEPTFRFVGSGYGHGVGLSQYGARGLAESGYDYKYILQYYYKDITIVKE</sequence>
<evidence type="ECO:0000256" key="1">
    <source>
        <dbReference type="SAM" id="Phobius"/>
    </source>
</evidence>
<keyword evidence="1" id="KW-1133">Transmembrane helix</keyword>
<dbReference type="InterPro" id="IPR013486">
    <property type="entry name" value="SpoIID/LytB"/>
</dbReference>
<organism evidence="3 4">
    <name type="scientific">Paenibacillus spongiae</name>
    <dbReference type="NCBI Taxonomy" id="2909671"/>
    <lineage>
        <taxon>Bacteria</taxon>
        <taxon>Bacillati</taxon>
        <taxon>Bacillota</taxon>
        <taxon>Bacilli</taxon>
        <taxon>Bacillales</taxon>
        <taxon>Paenibacillaceae</taxon>
        <taxon>Paenibacillus</taxon>
    </lineage>
</organism>
<evidence type="ECO:0000313" key="4">
    <source>
        <dbReference type="Proteomes" id="UP001057877"/>
    </source>
</evidence>
<protein>
    <submittedName>
        <fullName evidence="3">SpoIID/LytB domain-containing protein</fullName>
    </submittedName>
</protein>
<proteinExistence type="predicted"/>
<dbReference type="NCBIfam" id="TIGR02669">
    <property type="entry name" value="SpoIID_LytB"/>
    <property type="match status" value="1"/>
</dbReference>